<keyword evidence="5" id="KW-0068">Autocatalytic cleavage</keyword>
<feature type="compositionally biased region" description="Polar residues" evidence="11">
    <location>
        <begin position="482"/>
        <end position="492"/>
    </location>
</feature>
<feature type="region of interest" description="Disordered" evidence="11">
    <location>
        <begin position="1085"/>
        <end position="1157"/>
    </location>
</feature>
<dbReference type="Gene3D" id="1.10.10.2360">
    <property type="match status" value="1"/>
</dbReference>
<feature type="region of interest" description="Disordered" evidence="11">
    <location>
        <begin position="904"/>
        <end position="940"/>
    </location>
</feature>
<keyword evidence="14" id="KW-1185">Reference proteome</keyword>
<dbReference type="SUPFAM" id="SSF82215">
    <property type="entry name" value="C-terminal autoproteolytic domain of nucleoporin nup98"/>
    <property type="match status" value="1"/>
</dbReference>
<feature type="domain" description="Peptidase S59" evidence="12">
    <location>
        <begin position="937"/>
        <end position="1079"/>
    </location>
</feature>
<evidence type="ECO:0000256" key="8">
    <source>
        <dbReference type="ARBA" id="ARBA00023010"/>
    </source>
</evidence>
<evidence type="ECO:0000256" key="10">
    <source>
        <dbReference type="ARBA" id="ARBA00023242"/>
    </source>
</evidence>
<evidence type="ECO:0000256" key="4">
    <source>
        <dbReference type="ARBA" id="ARBA00022737"/>
    </source>
</evidence>
<evidence type="ECO:0000256" key="3">
    <source>
        <dbReference type="ARBA" id="ARBA00022448"/>
    </source>
</evidence>
<dbReference type="PANTHER" id="PTHR23198">
    <property type="entry name" value="NUCLEOPORIN"/>
    <property type="match status" value="1"/>
</dbReference>
<dbReference type="GO" id="GO:0006405">
    <property type="term" value="P:RNA export from nucleus"/>
    <property type="evidence" value="ECO:0007669"/>
    <property type="project" value="TreeGrafter"/>
</dbReference>
<feature type="region of interest" description="Disordered" evidence="11">
    <location>
        <begin position="312"/>
        <end position="788"/>
    </location>
</feature>
<dbReference type="InterPro" id="IPR037665">
    <property type="entry name" value="Nucleoporin_S59-like"/>
</dbReference>
<dbReference type="OrthoDB" id="3797628at2759"/>
<evidence type="ECO:0000256" key="7">
    <source>
        <dbReference type="ARBA" id="ARBA00022927"/>
    </source>
</evidence>
<organism evidence="13 14">
    <name type="scientific">Cryptococcus wingfieldii CBS 7118</name>
    <dbReference type="NCBI Taxonomy" id="1295528"/>
    <lineage>
        <taxon>Eukaryota</taxon>
        <taxon>Fungi</taxon>
        <taxon>Dikarya</taxon>
        <taxon>Basidiomycota</taxon>
        <taxon>Agaricomycotina</taxon>
        <taxon>Tremellomycetes</taxon>
        <taxon>Tremellales</taxon>
        <taxon>Cryptococcaceae</taxon>
        <taxon>Cryptococcus</taxon>
    </lineage>
</organism>
<feature type="compositionally biased region" description="Gly residues" evidence="11">
    <location>
        <begin position="19"/>
        <end position="53"/>
    </location>
</feature>
<dbReference type="GO" id="GO:0034398">
    <property type="term" value="P:telomere tethering at nuclear periphery"/>
    <property type="evidence" value="ECO:0007669"/>
    <property type="project" value="TreeGrafter"/>
</dbReference>
<feature type="compositionally biased region" description="Low complexity" evidence="11">
    <location>
        <begin position="627"/>
        <end position="644"/>
    </location>
</feature>
<dbReference type="PROSITE" id="PS51434">
    <property type="entry name" value="NUP_C"/>
    <property type="match status" value="1"/>
</dbReference>
<feature type="region of interest" description="Disordered" evidence="11">
    <location>
        <begin position="1192"/>
        <end position="1213"/>
    </location>
</feature>
<feature type="region of interest" description="Disordered" evidence="11">
    <location>
        <begin position="1"/>
        <end position="65"/>
    </location>
</feature>
<feature type="compositionally biased region" description="Low complexity" evidence="11">
    <location>
        <begin position="423"/>
        <end position="437"/>
    </location>
</feature>
<evidence type="ECO:0000256" key="11">
    <source>
        <dbReference type="SAM" id="MobiDB-lite"/>
    </source>
</evidence>
<feature type="region of interest" description="Disordered" evidence="11">
    <location>
        <begin position="164"/>
        <end position="223"/>
    </location>
</feature>
<evidence type="ECO:0000256" key="5">
    <source>
        <dbReference type="ARBA" id="ARBA00022813"/>
    </source>
</evidence>
<keyword evidence="7" id="KW-0653">Protein transport</keyword>
<dbReference type="Pfam" id="PF04096">
    <property type="entry name" value="Nucleoporin2"/>
    <property type="match status" value="1"/>
</dbReference>
<keyword evidence="10" id="KW-0539">Nucleus</keyword>
<dbReference type="GO" id="GO:0008139">
    <property type="term" value="F:nuclear localization sequence binding"/>
    <property type="evidence" value="ECO:0007669"/>
    <property type="project" value="TreeGrafter"/>
</dbReference>
<comment type="similarity">
    <text evidence="2">Belongs to the nucleoporin GLFG family.</text>
</comment>
<feature type="compositionally biased region" description="Low complexity" evidence="11">
    <location>
        <begin position="445"/>
        <end position="456"/>
    </location>
</feature>
<feature type="compositionally biased region" description="Gly residues" evidence="11">
    <location>
        <begin position="607"/>
        <end position="626"/>
    </location>
</feature>
<dbReference type="Proteomes" id="UP000094819">
    <property type="component" value="Unassembled WGS sequence"/>
</dbReference>
<sequence>MFGGTSSWGQNNQQNQQQQGGGLFGGGGTGGGFGQQNNTGGFGQQTNTGGGFGQPAQNTGSVFGGGAANTNTGGFGKCGFGGANATQPANTFGARPAFGATGSTFGQPAANTGGGGLFGSNNTANTGFGAPANNTGGGLFGAKPATSTFGSGATSNLFGAKPATGFGAAPAGQDGLKGPNELQQYRTDAPPPPPPSTGTANPAYYPTWQADPSTNTSLGKEGPPHLFHSVSAMFPYRGASWEELRAMDYQQGRKEATPQQQQQQNAFGASSGGFGQQPAATGFGAQPAATGFGAQPAATGFGAKPAGTGLFGSSAPSTGFGSTPAAGGGLFGQSQPQQQPQGSSLFGGQSNTNTGGGLFGQSQPQQQNTAGGLFGSSTNNSSPFGGQQNQQQQGGSTFGGFGQAAKPAAFGSTGTGGFGSGSTGSTFGQQPAANTGTTGFGGFGQTQPQQQQQQPAAGGGLFGGGGFGANAQQPSTGGGLFGSQNSQQQQPAATGFGAAPKPGGLFGNSTPAPASTGFGGFGQTPAAQPAAGGGLFGNTGAAQPSTGGGLFGQSQPQQNAQQPAAGGGLFGSASTPAAGGGLFGAKPATTTPSTGLFGSQPAQPAPSGGGLFGNAGASTGGGGGLFGSTNNNAAGQPGQQQQSGGLFGAKPAGSGLFGNTGAASTGGLFGQQPQQQQQPQAGSTGGLFGNLGQSQPASSGLFGSTAAQPQQQSTFGGGSLFGGMGQSTAQPQQQQQPSLTTSIDQNPYGNNPLFAYNGQKLEVGSQSKKPALPPLTASSYRLTPSTSKSKLNKLRGFASPLTASQSTPARAGSPLSVSSPGKTSLFNSPVAPDRYKGLSDTALTPNAFVPRPNIKKLSVTPKLGGSLGGGDQLESVLGKSALRSSTNSIPGSPAPRQVPLVFHPTANATPRPESVASPRANGVDSPRLAGSERPPKKGDYWCRPKLEKLKQMSTDELSALSGFTAGRRGFGEVTFLEPVDLTRAPLDDILGAIIVVDQSELSVYPDEYPDKPEMGDGLNVPARIMLENVFTTDKATKEWVRDPQDARFQKFVRRVKAIPDTEFVSYTDDGTWTFRVEHFTTYGIGDSDEDESVASGSNGARDSSLSPSGSEDDEDMMPPVKSIRDLEGQHDSGLSEDEFTGESIADDFDGGFTDMDTSGEFDLPSHPSIEIPLKSHLGPEGMRNLKEMQSSFFGSSAPTKRPARELVGSRKRGAEQGSFFREAEEENMMLDQRAVKRTSFGELPVSLPIIRQKRKYARVAVDESIEKGKEGINVDAGLALGRSWRCSWGPNGELVHLGKICGPRAKTFCNPDAVVNIEKVEILAESVNVEKSKAERLLALHLETSLVEQIEGVPVATVNPDIRFGDFASRFDAGDRSHEANVFRLGVALFDEIDLRLPEDSSEELVHRITSLRRKLALSKWLEDAVASSVDSDLITNSDSRPNKLFTLLSGHQVERAVEIALEGGDMRLATLISQSGGQQTFKDELLLQLEDWENHKVNPFIAAGYRRIYALLAGITDVLKGSPPGRASEKWPQVLIAEGLDWKRAFGLHLWYGMPFENTVSDVVSSFANSLSAANPPAKPLPPYLEKPSEGVRSWTLPTEPTDVIYNLLQLYSDDAVSLDQTLRSRDTSSSPFDVRLAWHLYILLTRVFSRRDFEDREEGYSASADRLTEGYAAQLEESGEWKLAAFVLLHLETVEGREKSLRALLNRHPDVTADDTSFLVETLRIPAEWIHAARAAAFTSSGDAWKEYHALLEAKLFDRAHRVLLERLAPEAIIRDDRALLKKLCLKLEGKGVAGWEFGGKLFLEWNEISEDTAPLLVSVLRSGSQPDPRQVVELNERAQALPRLLQLLPSLFSDRNDVQQVAGLSEVLSPLADLASALSGAGYIAKQPVSANLVDEDRLHLLRESAFEAFNRTLAEGA</sequence>
<feature type="compositionally biased region" description="Polar residues" evidence="11">
    <location>
        <begin position="691"/>
        <end position="709"/>
    </location>
</feature>
<dbReference type="GeneID" id="30195702"/>
<protein>
    <submittedName>
        <fullName evidence="13">Nuclear pore complex protein Nup98-Nup96</fullName>
    </submittedName>
</protein>
<evidence type="ECO:0000256" key="6">
    <source>
        <dbReference type="ARBA" id="ARBA00022816"/>
    </source>
</evidence>
<feature type="compositionally biased region" description="Polar residues" evidence="11">
    <location>
        <begin position="588"/>
        <end position="602"/>
    </location>
</feature>
<keyword evidence="4" id="KW-0677">Repeat</keyword>
<evidence type="ECO:0000313" key="13">
    <source>
        <dbReference type="EMBL" id="ODN89167.1"/>
    </source>
</evidence>
<feature type="compositionally biased region" description="Low complexity" evidence="11">
    <location>
        <begin position="552"/>
        <end position="564"/>
    </location>
</feature>
<evidence type="ECO:0000256" key="1">
    <source>
        <dbReference type="ARBA" id="ARBA00004567"/>
    </source>
</evidence>
<dbReference type="Gene3D" id="3.30.1610.10">
    <property type="entry name" value="Peptidase S59, nucleoporin"/>
    <property type="match status" value="1"/>
</dbReference>
<evidence type="ECO:0000313" key="14">
    <source>
        <dbReference type="Proteomes" id="UP000094819"/>
    </source>
</evidence>
<dbReference type="InterPro" id="IPR036903">
    <property type="entry name" value="Nup98_auto-Pept-S59_dom_sf"/>
</dbReference>
<evidence type="ECO:0000256" key="9">
    <source>
        <dbReference type="ARBA" id="ARBA00023132"/>
    </source>
</evidence>
<feature type="compositionally biased region" description="Polar residues" evidence="11">
    <location>
        <begin position="815"/>
        <end position="827"/>
    </location>
</feature>
<dbReference type="InterPro" id="IPR025574">
    <property type="entry name" value="Nucleoporin_FG_rpt"/>
</dbReference>
<proteinExistence type="inferred from homology"/>
<dbReference type="RefSeq" id="XP_019029452.1">
    <property type="nucleotide sequence ID" value="XM_019178545.1"/>
</dbReference>
<feature type="compositionally biased region" description="Acidic residues" evidence="11">
    <location>
        <begin position="1134"/>
        <end position="1149"/>
    </location>
</feature>
<dbReference type="GO" id="GO:0000973">
    <property type="term" value="P:post-transcriptional tethering of RNA polymerase II gene DNA at nuclear periphery"/>
    <property type="evidence" value="ECO:0007669"/>
    <property type="project" value="TreeGrafter"/>
</dbReference>
<dbReference type="Gene3D" id="1.25.40.690">
    <property type="match status" value="1"/>
</dbReference>
<dbReference type="GO" id="GO:0017056">
    <property type="term" value="F:structural constituent of nuclear pore"/>
    <property type="evidence" value="ECO:0007669"/>
    <property type="project" value="InterPro"/>
</dbReference>
<feature type="compositionally biased region" description="Basic and acidic residues" evidence="11">
    <location>
        <begin position="1202"/>
        <end position="1213"/>
    </location>
</feature>
<feature type="compositionally biased region" description="Low complexity" evidence="11">
    <location>
        <begin position="726"/>
        <end position="737"/>
    </location>
</feature>
<dbReference type="Pfam" id="PF13634">
    <property type="entry name" value="Nucleoporin_FG"/>
    <property type="match status" value="4"/>
</dbReference>
<feature type="compositionally biased region" description="Low complexity" evidence="11">
    <location>
        <begin position="332"/>
        <end position="350"/>
    </location>
</feature>
<dbReference type="GO" id="GO:0003723">
    <property type="term" value="F:RNA binding"/>
    <property type="evidence" value="ECO:0007669"/>
    <property type="project" value="TreeGrafter"/>
</dbReference>
<reference evidence="13 14" key="1">
    <citation type="submission" date="2016-06" db="EMBL/GenBank/DDBJ databases">
        <title>Evolution of pathogenesis and genome organization in the Tremellales.</title>
        <authorList>
            <person name="Cuomo C."/>
            <person name="Litvintseva A."/>
            <person name="Heitman J."/>
            <person name="Chen Y."/>
            <person name="Sun S."/>
            <person name="Springer D."/>
            <person name="Dromer F."/>
            <person name="Young S."/>
            <person name="Zeng Q."/>
            <person name="Chapman S."/>
            <person name="Gujja S."/>
            <person name="Saif S."/>
            <person name="Birren B."/>
        </authorList>
    </citation>
    <scope>NUCLEOTIDE SEQUENCE [LARGE SCALE GENOMIC DNA]</scope>
    <source>
        <strain evidence="13 14">CBS 7118</strain>
    </source>
</reference>
<feature type="compositionally biased region" description="Gly residues" evidence="11">
    <location>
        <begin position="413"/>
        <end position="422"/>
    </location>
</feature>
<feature type="compositionally biased region" description="Polar residues" evidence="11">
    <location>
        <begin position="1094"/>
        <end position="1109"/>
    </location>
</feature>
<evidence type="ECO:0000259" key="12">
    <source>
        <dbReference type="PROSITE" id="PS51434"/>
    </source>
</evidence>
<keyword evidence="8" id="KW-0811">Translocation</keyword>
<dbReference type="GO" id="GO:0044614">
    <property type="term" value="C:nuclear pore cytoplasmic filaments"/>
    <property type="evidence" value="ECO:0007669"/>
    <property type="project" value="TreeGrafter"/>
</dbReference>
<feature type="compositionally biased region" description="Polar residues" evidence="11">
    <location>
        <begin position="738"/>
        <end position="749"/>
    </location>
</feature>
<dbReference type="GO" id="GO:0051028">
    <property type="term" value="P:mRNA transport"/>
    <property type="evidence" value="ECO:0007669"/>
    <property type="project" value="UniProtKB-KW"/>
</dbReference>
<dbReference type="InterPro" id="IPR007230">
    <property type="entry name" value="Nup98_auto-Pept-S59_dom"/>
</dbReference>
<feature type="region of interest" description="Disordered" evidence="11">
    <location>
        <begin position="801"/>
        <end position="828"/>
    </location>
</feature>
<dbReference type="EMBL" id="AWGH01000023">
    <property type="protein sequence ID" value="ODN89167.1"/>
    <property type="molecule type" value="Genomic_DNA"/>
</dbReference>
<feature type="compositionally biased region" description="Gly residues" evidence="11">
    <location>
        <begin position="715"/>
        <end position="725"/>
    </location>
</feature>
<feature type="compositionally biased region" description="Low complexity" evidence="11">
    <location>
        <begin position="9"/>
        <end position="18"/>
    </location>
</feature>
<accession>A0A1E3IKP0</accession>
<comment type="caution">
    <text evidence="13">The sequence shown here is derived from an EMBL/GenBank/DDBJ whole genome shotgun (WGS) entry which is preliminary data.</text>
</comment>
<gene>
    <name evidence="13" type="ORF">L198_06490</name>
</gene>
<feature type="compositionally biased region" description="Polar residues" evidence="11">
    <location>
        <begin position="776"/>
        <end position="788"/>
    </location>
</feature>
<keyword evidence="9" id="KW-0906">Nuclear pore complex</keyword>
<dbReference type="PANTHER" id="PTHR23198:SF6">
    <property type="entry name" value="NUCLEAR PORE COMPLEX PROTEIN NUP98-NUP96"/>
    <property type="match status" value="1"/>
</dbReference>
<evidence type="ECO:0000256" key="2">
    <source>
        <dbReference type="ARBA" id="ARBA00008926"/>
    </source>
</evidence>
<feature type="compositionally biased region" description="Polar residues" evidence="11">
    <location>
        <begin position="360"/>
        <end position="378"/>
    </location>
</feature>
<feature type="region of interest" description="Disordered" evidence="11">
    <location>
        <begin position="250"/>
        <end position="288"/>
    </location>
</feature>
<dbReference type="InterPro" id="IPR021967">
    <property type="entry name" value="Nup98_C"/>
</dbReference>
<name>A0A1E3IKP0_9TREE</name>
<dbReference type="FunFam" id="3.30.1610.10:FF:000003">
    <property type="entry name" value="Nucleoporin SONB, putative"/>
    <property type="match status" value="1"/>
</dbReference>
<comment type="subcellular location">
    <subcellularLocation>
        <location evidence="1">Nucleus</location>
        <location evidence="1">Nuclear pore complex</location>
    </subcellularLocation>
</comment>
<dbReference type="Pfam" id="PF12110">
    <property type="entry name" value="Nup96"/>
    <property type="match status" value="1"/>
</dbReference>
<keyword evidence="6" id="KW-0509">mRNA transport</keyword>
<keyword evidence="3" id="KW-0813">Transport</keyword>
<dbReference type="GO" id="GO:0006606">
    <property type="term" value="P:protein import into nucleus"/>
    <property type="evidence" value="ECO:0007669"/>
    <property type="project" value="TreeGrafter"/>
</dbReference>
<feature type="compositionally biased region" description="Low complexity" evidence="11">
    <location>
        <begin position="379"/>
        <end position="395"/>
    </location>
</feature>
<feature type="compositionally biased region" description="Gly residues" evidence="11">
    <location>
        <begin position="457"/>
        <end position="468"/>
    </location>
</feature>
<feature type="compositionally biased region" description="Low complexity" evidence="11">
    <location>
        <begin position="671"/>
        <end position="680"/>
    </location>
</feature>